<feature type="domain" description="Glycosyltransferase 2-like" evidence="2">
    <location>
        <begin position="21"/>
        <end position="167"/>
    </location>
</feature>
<dbReference type="CDD" id="cd04186">
    <property type="entry name" value="GT_2_like_c"/>
    <property type="match status" value="1"/>
</dbReference>
<keyword evidence="1" id="KW-0812">Transmembrane</keyword>
<dbReference type="Pfam" id="PF13632">
    <property type="entry name" value="Glyco_trans_2_3"/>
    <property type="match status" value="1"/>
</dbReference>
<proteinExistence type="predicted"/>
<feature type="domain" description="Glycosyltransferase 2-like" evidence="3">
    <location>
        <begin position="190"/>
        <end position="246"/>
    </location>
</feature>
<dbReference type="Gene3D" id="3.90.550.10">
    <property type="entry name" value="Spore Coat Polysaccharide Biosynthesis Protein SpsA, Chain A"/>
    <property type="match status" value="1"/>
</dbReference>
<evidence type="ECO:0000259" key="2">
    <source>
        <dbReference type="Pfam" id="PF00535"/>
    </source>
</evidence>
<dbReference type="RefSeq" id="WP_218145008.1">
    <property type="nucleotide sequence ID" value="NZ_FOVJ01000003.1"/>
</dbReference>
<dbReference type="EMBL" id="FOVJ01000003">
    <property type="protein sequence ID" value="SFN82408.1"/>
    <property type="molecule type" value="Genomic_DNA"/>
</dbReference>
<gene>
    <name evidence="4" type="ORF">SAMN05216386_1979</name>
</gene>
<keyword evidence="1" id="KW-0472">Membrane</keyword>
<name>A0A1I5C5Y4_9PROT</name>
<dbReference type="Proteomes" id="UP000183107">
    <property type="component" value="Unassembled WGS sequence"/>
</dbReference>
<dbReference type="InterPro" id="IPR029044">
    <property type="entry name" value="Nucleotide-diphossugar_trans"/>
</dbReference>
<reference evidence="5" key="1">
    <citation type="submission" date="2016-10" db="EMBL/GenBank/DDBJ databases">
        <authorList>
            <person name="Varghese N."/>
        </authorList>
    </citation>
    <scope>NUCLEOTIDE SEQUENCE [LARGE SCALE GENOMIC DNA]</scope>
    <source>
        <strain evidence="5">Nsp8</strain>
    </source>
</reference>
<dbReference type="SUPFAM" id="SSF53448">
    <property type="entry name" value="Nucleotide-diphospho-sugar transferases"/>
    <property type="match status" value="1"/>
</dbReference>
<sequence>MRPVHKLVAEENTRIDQLPVSVIVVNYNAGRLLAECIRSALPSVSEVLVVDNASSDFSLELCAQRFSEEPKLKIIRNTVNLGFAAACNIGAAQATEPHLLFLNPDCFLNAGSLQRMVQVLETFPKAGMVGGLLINENGSEQAGGRRAVPTPWRSFVRAFGLHRLGRYWPRLFFDFHLHKQALPNGPLEVEAISGALMLVRRAAIEDVGLWDEDYFLHCEDLDWCMRFRNKGWKIVFVPDAPVVHQKGTCSRARPVFVEWHKHRGMMRFYRKFFRSDYPGVVMWLVALGIWLRFCAIAALHGARRAGRLLGLKRE</sequence>
<protein>
    <recommendedName>
        <fullName evidence="2 3">Glycosyltransferase 2-like domain-containing protein</fullName>
    </recommendedName>
</protein>
<evidence type="ECO:0000256" key="1">
    <source>
        <dbReference type="SAM" id="Phobius"/>
    </source>
</evidence>
<evidence type="ECO:0000313" key="5">
    <source>
        <dbReference type="Proteomes" id="UP000183107"/>
    </source>
</evidence>
<dbReference type="PANTHER" id="PTHR43179:SF7">
    <property type="entry name" value="RHAMNOSYLTRANSFERASE WBBL"/>
    <property type="match status" value="1"/>
</dbReference>
<dbReference type="AlphaFoldDB" id="A0A1I5C5Y4"/>
<dbReference type="InterPro" id="IPR001173">
    <property type="entry name" value="Glyco_trans_2-like"/>
</dbReference>
<feature type="transmembrane region" description="Helical" evidence="1">
    <location>
        <begin position="280"/>
        <end position="302"/>
    </location>
</feature>
<accession>A0A1I5C5Y4</accession>
<organism evidence="4 5">
    <name type="scientific">Nitrosospira briensis</name>
    <dbReference type="NCBI Taxonomy" id="35799"/>
    <lineage>
        <taxon>Bacteria</taxon>
        <taxon>Pseudomonadati</taxon>
        <taxon>Pseudomonadota</taxon>
        <taxon>Betaproteobacteria</taxon>
        <taxon>Nitrosomonadales</taxon>
        <taxon>Nitrosomonadaceae</taxon>
        <taxon>Nitrosospira</taxon>
    </lineage>
</organism>
<evidence type="ECO:0000313" key="4">
    <source>
        <dbReference type="EMBL" id="SFN82408.1"/>
    </source>
</evidence>
<evidence type="ECO:0000259" key="3">
    <source>
        <dbReference type="Pfam" id="PF13632"/>
    </source>
</evidence>
<keyword evidence="5" id="KW-1185">Reference proteome</keyword>
<dbReference type="PANTHER" id="PTHR43179">
    <property type="entry name" value="RHAMNOSYLTRANSFERASE WBBL"/>
    <property type="match status" value="1"/>
</dbReference>
<dbReference type="Pfam" id="PF00535">
    <property type="entry name" value="Glycos_transf_2"/>
    <property type="match status" value="1"/>
</dbReference>
<dbReference type="STRING" id="1266925.GCA_000619905_02127"/>
<keyword evidence="1" id="KW-1133">Transmembrane helix</keyword>